<dbReference type="Proteomes" id="UP001146120">
    <property type="component" value="Unassembled WGS sequence"/>
</dbReference>
<dbReference type="GO" id="GO:0003677">
    <property type="term" value="F:DNA binding"/>
    <property type="evidence" value="ECO:0007669"/>
    <property type="project" value="TreeGrafter"/>
</dbReference>
<name>A0AAV2ZC59_9STRA</name>
<keyword evidence="1" id="KW-0472">Membrane</keyword>
<keyword evidence="3" id="KW-1185">Reference proteome</keyword>
<reference evidence="2" key="2">
    <citation type="journal article" date="2023" name="Microbiol Resour">
        <title>Decontamination and Annotation of the Draft Genome Sequence of the Oomycete Lagenidium giganteum ARSEF 373.</title>
        <authorList>
            <person name="Morgan W.R."/>
            <person name="Tartar A."/>
        </authorList>
    </citation>
    <scope>NUCLEOTIDE SEQUENCE</scope>
    <source>
        <strain evidence="2">ARSEF 373</strain>
    </source>
</reference>
<keyword evidence="1" id="KW-0812">Transmembrane</keyword>
<proteinExistence type="predicted"/>
<sequence length="453" mass="50723">MGALTLQQKQQVMSKKVDHPDRTRAQLVMWVKKECVLAFLPSESAISRVLRMKDQLQGDLPPDGKTRQLVRKCVVPELESKLWQWFKRRHNMRSFHLHGEGAGADDDAAKKSQESLLMVTDQYRPEDGSNMDETGLVWAKLPTHALSTAARPGRKQPKQRITVLVTANVAGTEKLPLLYIGVFQCPAATRRRLRVLQQQERVDEVASSTALFGSFLSFTACLFICIAFSFFPASIVVFLVKEKQPSHKSKHQQLVSGPRRSCPLLSYFFVFGLAICPFTYCLSYVFKEHASSQAYKIMINFVIREVRMVLSFILDTLESTKDIIKTLLFLWRLSPLLSRPWLAQPHIERNAFAGVGVACAVGINYALTFPRVKNMVSGARSVEDDLYEQDCDLEKETERVASGGADSDTVKLHGLREVYPGGKVAVRDLSFSTSSVASVLVSVASTAPARRRP</sequence>
<dbReference type="AlphaFoldDB" id="A0AAV2ZC59"/>
<dbReference type="GO" id="GO:0005634">
    <property type="term" value="C:nucleus"/>
    <property type="evidence" value="ECO:0007669"/>
    <property type="project" value="TreeGrafter"/>
</dbReference>
<dbReference type="PANTHER" id="PTHR19303">
    <property type="entry name" value="TRANSPOSON"/>
    <property type="match status" value="1"/>
</dbReference>
<gene>
    <name evidence="2" type="ORF">N0F65_002104</name>
</gene>
<feature type="transmembrane region" description="Helical" evidence="1">
    <location>
        <begin position="261"/>
        <end position="286"/>
    </location>
</feature>
<organism evidence="2 3">
    <name type="scientific">Lagenidium giganteum</name>
    <dbReference type="NCBI Taxonomy" id="4803"/>
    <lineage>
        <taxon>Eukaryota</taxon>
        <taxon>Sar</taxon>
        <taxon>Stramenopiles</taxon>
        <taxon>Oomycota</taxon>
        <taxon>Peronosporomycetes</taxon>
        <taxon>Pythiales</taxon>
        <taxon>Pythiaceae</taxon>
    </lineage>
</organism>
<evidence type="ECO:0000256" key="1">
    <source>
        <dbReference type="SAM" id="Phobius"/>
    </source>
</evidence>
<evidence type="ECO:0000313" key="3">
    <source>
        <dbReference type="Proteomes" id="UP001146120"/>
    </source>
</evidence>
<dbReference type="EMBL" id="DAKRPA010000009">
    <property type="protein sequence ID" value="DBA04342.1"/>
    <property type="molecule type" value="Genomic_DNA"/>
</dbReference>
<comment type="caution">
    <text evidence="2">The sequence shown here is derived from an EMBL/GenBank/DDBJ whole genome shotgun (WGS) entry which is preliminary data.</text>
</comment>
<keyword evidence="1" id="KW-1133">Transmembrane helix</keyword>
<feature type="transmembrane region" description="Helical" evidence="1">
    <location>
        <begin position="215"/>
        <end position="240"/>
    </location>
</feature>
<evidence type="ECO:0000313" key="2">
    <source>
        <dbReference type="EMBL" id="DBA04342.1"/>
    </source>
</evidence>
<accession>A0AAV2ZC59</accession>
<dbReference type="PANTHER" id="PTHR19303:SF73">
    <property type="entry name" value="PROTEIN PDC2"/>
    <property type="match status" value="1"/>
</dbReference>
<reference evidence="2" key="1">
    <citation type="submission" date="2022-11" db="EMBL/GenBank/DDBJ databases">
        <authorList>
            <person name="Morgan W.R."/>
            <person name="Tartar A."/>
        </authorList>
    </citation>
    <scope>NUCLEOTIDE SEQUENCE</scope>
    <source>
        <strain evidence="2">ARSEF 373</strain>
    </source>
</reference>
<dbReference type="InterPro" id="IPR050863">
    <property type="entry name" value="CenT-Element_Derived"/>
</dbReference>
<protein>
    <submittedName>
        <fullName evidence="2">Uncharacterized protein</fullName>
    </submittedName>
</protein>